<gene>
    <name evidence="8" type="ORF">XhyaCFBP1156_03320</name>
</gene>
<dbReference type="Pfam" id="PF23914">
    <property type="entry name" value="TPR_CcmH_CycH"/>
    <property type="match status" value="1"/>
</dbReference>
<sequence length="360" mass="36998">MLSWGMHAAAAVLAALVFGAVLWPLRRGRGRGDAALLGVAVLALGVAAAALYALVGTPRALQAQNREAPRNLEDGVAQLQAALAKDPTRADGWALLARSQMSLGRPGEAAAAFTRAVQLAPDDAQWLVQAAEARALAAPQRQFDAQGIAWLRHALQVEPNNERAAWFLGIAQRQRGQHAEAAATWEALLPRVDAATAAALRPQIDAARADAGLPALPAAAPGAAATATAGATAAPNAAASSAPTAAGTLTVAVSLDPEFAARVRLRGDASVFVIARVPGGPPMPVAVQKHPLQALPLRVTLSDADSPMPTQKLSQLKQVQVLARLSASGNAMRQEDDLESAPVTVTLPAATPVELVIGKP</sequence>
<evidence type="ECO:0000313" key="9">
    <source>
        <dbReference type="Proteomes" id="UP000238261"/>
    </source>
</evidence>
<evidence type="ECO:0000259" key="7">
    <source>
        <dbReference type="Pfam" id="PF23914"/>
    </source>
</evidence>
<feature type="transmembrane region" description="Helical" evidence="5">
    <location>
        <begin position="35"/>
        <end position="55"/>
    </location>
</feature>
<keyword evidence="3 4" id="KW-0802">TPR repeat</keyword>
<dbReference type="AlphaFoldDB" id="A0A2S7F1K0"/>
<dbReference type="InterPro" id="IPR056413">
    <property type="entry name" value="TPR_CcmH_CycH"/>
</dbReference>
<dbReference type="GO" id="GO:0017004">
    <property type="term" value="P:cytochrome complex assembly"/>
    <property type="evidence" value="ECO:0007669"/>
    <property type="project" value="UniProtKB-KW"/>
</dbReference>
<dbReference type="SUPFAM" id="SSF48452">
    <property type="entry name" value="TPR-like"/>
    <property type="match status" value="1"/>
</dbReference>
<dbReference type="InterPro" id="IPR051263">
    <property type="entry name" value="C-type_cytochrome_biogenesis"/>
</dbReference>
<dbReference type="RefSeq" id="WP_046980138.1">
    <property type="nucleotide sequence ID" value="NZ_CP043476.1"/>
</dbReference>
<keyword evidence="2" id="KW-0201">Cytochrome c-type biogenesis</keyword>
<evidence type="ECO:0000256" key="3">
    <source>
        <dbReference type="ARBA" id="ARBA00022803"/>
    </source>
</evidence>
<protein>
    <submittedName>
        <fullName evidence="8">Tetratricopeptide repeat protein</fullName>
    </submittedName>
</protein>
<dbReference type="SMART" id="SM00028">
    <property type="entry name" value="TPR"/>
    <property type="match status" value="1"/>
</dbReference>
<evidence type="ECO:0000256" key="2">
    <source>
        <dbReference type="ARBA" id="ARBA00022748"/>
    </source>
</evidence>
<reference evidence="9" key="1">
    <citation type="submission" date="2016-08" db="EMBL/GenBank/DDBJ databases">
        <authorList>
            <person name="Merda D."/>
            <person name="Briand M."/>
            <person name="Taghouti G."/>
            <person name="Carrere S."/>
            <person name="Gouzy J."/>
            <person name="Portier P."/>
            <person name="Jacques M.-A."/>
            <person name="Fischer-Le Saux M."/>
        </authorList>
    </citation>
    <scope>NUCLEOTIDE SEQUENCE [LARGE SCALE GENOMIC DNA]</scope>
    <source>
        <strain evidence="9">CFBP1156</strain>
    </source>
</reference>
<dbReference type="Pfam" id="PF23892">
    <property type="entry name" value="Ig_CycH"/>
    <property type="match status" value="1"/>
</dbReference>
<dbReference type="Proteomes" id="UP000238261">
    <property type="component" value="Unassembled WGS sequence"/>
</dbReference>
<accession>A0A2S7F1K0</accession>
<feature type="domain" description="Cytochrome c-type biogenesis protein H TPR" evidence="7">
    <location>
        <begin position="76"/>
        <end position="195"/>
    </location>
</feature>
<organism evidence="8 9">
    <name type="scientific">Xanthomonas hyacinthi</name>
    <dbReference type="NCBI Taxonomy" id="56455"/>
    <lineage>
        <taxon>Bacteria</taxon>
        <taxon>Pseudomonadati</taxon>
        <taxon>Pseudomonadota</taxon>
        <taxon>Gammaproteobacteria</taxon>
        <taxon>Lysobacterales</taxon>
        <taxon>Lysobacteraceae</taxon>
        <taxon>Xanthomonas</taxon>
    </lineage>
</organism>
<evidence type="ECO:0000256" key="5">
    <source>
        <dbReference type="SAM" id="Phobius"/>
    </source>
</evidence>
<dbReference type="InterPro" id="IPR056412">
    <property type="entry name" value="Ig_CycH"/>
</dbReference>
<keyword evidence="1" id="KW-0677">Repeat</keyword>
<keyword evidence="5" id="KW-0472">Membrane</keyword>
<keyword evidence="5" id="KW-0812">Transmembrane</keyword>
<dbReference type="PANTHER" id="PTHR47870">
    <property type="entry name" value="CYTOCHROME C-TYPE BIOGENESIS PROTEIN CCMH"/>
    <property type="match status" value="1"/>
</dbReference>
<dbReference type="GO" id="GO:0005886">
    <property type="term" value="C:plasma membrane"/>
    <property type="evidence" value="ECO:0007669"/>
    <property type="project" value="TreeGrafter"/>
</dbReference>
<evidence type="ECO:0000256" key="1">
    <source>
        <dbReference type="ARBA" id="ARBA00022737"/>
    </source>
</evidence>
<evidence type="ECO:0000256" key="4">
    <source>
        <dbReference type="PROSITE-ProRule" id="PRU00339"/>
    </source>
</evidence>
<evidence type="ECO:0000313" key="8">
    <source>
        <dbReference type="EMBL" id="PPU99311.1"/>
    </source>
</evidence>
<dbReference type="PROSITE" id="PS50005">
    <property type="entry name" value="TPR"/>
    <property type="match status" value="1"/>
</dbReference>
<dbReference type="InterPro" id="IPR011990">
    <property type="entry name" value="TPR-like_helical_dom_sf"/>
</dbReference>
<keyword evidence="5" id="KW-1133">Transmembrane helix</keyword>
<dbReference type="OrthoDB" id="9776053at2"/>
<name>A0A2S7F1K0_9XANT</name>
<dbReference type="EMBL" id="MDEG01000002">
    <property type="protein sequence ID" value="PPU99311.1"/>
    <property type="molecule type" value="Genomic_DNA"/>
</dbReference>
<dbReference type="Gene3D" id="1.25.40.10">
    <property type="entry name" value="Tetratricopeptide repeat domain"/>
    <property type="match status" value="1"/>
</dbReference>
<proteinExistence type="predicted"/>
<dbReference type="PANTHER" id="PTHR47870:SF1">
    <property type="entry name" value="CYTOCHROME C-TYPE BIOGENESIS PROTEIN CCMH"/>
    <property type="match status" value="1"/>
</dbReference>
<dbReference type="InterPro" id="IPR019734">
    <property type="entry name" value="TPR_rpt"/>
</dbReference>
<keyword evidence="9" id="KW-1185">Reference proteome</keyword>
<comment type="caution">
    <text evidence="8">The sequence shown here is derived from an EMBL/GenBank/DDBJ whole genome shotgun (WGS) entry which is preliminary data.</text>
</comment>
<feature type="transmembrane region" description="Helical" evidence="5">
    <location>
        <begin position="6"/>
        <end position="23"/>
    </location>
</feature>
<feature type="repeat" description="TPR" evidence="4">
    <location>
        <begin position="90"/>
        <end position="123"/>
    </location>
</feature>
<evidence type="ECO:0000259" key="6">
    <source>
        <dbReference type="Pfam" id="PF23892"/>
    </source>
</evidence>
<feature type="domain" description="Cytochrome c-type biogenesis protein H Ig-like" evidence="6">
    <location>
        <begin position="249"/>
        <end position="357"/>
    </location>
</feature>